<evidence type="ECO:0000313" key="1">
    <source>
        <dbReference type="EMBL" id="SFS53081.1"/>
    </source>
</evidence>
<name>A0A1I6QKX3_9RHOB</name>
<reference evidence="2" key="1">
    <citation type="submission" date="2016-10" db="EMBL/GenBank/DDBJ databases">
        <authorList>
            <person name="Varghese N."/>
            <person name="Submissions S."/>
        </authorList>
    </citation>
    <scope>NUCLEOTIDE SEQUENCE [LARGE SCALE GENOMIC DNA]</scope>
    <source>
        <strain evidence="2">DSM 26894</strain>
    </source>
</reference>
<organism evidence="1 2">
    <name type="scientific">Alloyangia pacifica</name>
    <dbReference type="NCBI Taxonomy" id="311180"/>
    <lineage>
        <taxon>Bacteria</taxon>
        <taxon>Pseudomonadati</taxon>
        <taxon>Pseudomonadota</taxon>
        <taxon>Alphaproteobacteria</taxon>
        <taxon>Rhodobacterales</taxon>
        <taxon>Roseobacteraceae</taxon>
        <taxon>Alloyangia</taxon>
    </lineage>
</organism>
<dbReference type="SUPFAM" id="SSF56399">
    <property type="entry name" value="ADP-ribosylation"/>
    <property type="match status" value="1"/>
</dbReference>
<gene>
    <name evidence="1" type="ORF">SAMN04488050_102140</name>
</gene>
<protein>
    <submittedName>
        <fullName evidence="1">Uncharacterized protein</fullName>
    </submittedName>
</protein>
<sequence>MTENFEGFVYIQIDNPMVAWNVVRSNFYSPSHLPQSERRGALSFGTSNLFRNGNASRATAEFRLEDFRRRHFSGAASRLTGIFVFDDIDSAAQVWDDVAWSGHFNPDYLTDVGVSADQSSRLDAVWITMMRDDKNILVDGWEAMAERYWSGEPASSQPIWERIIEGSITIWGRDLKERALEEIQEFWPQSLSLLEIAANSAAIGSCDGAIVPYATRKGDLLDIRYYLRMVDTKDAAFIDRLENFLRVGGERVCRLVPAGDRWISPDFSCYSFQRHIEGTSLIF</sequence>
<evidence type="ECO:0000313" key="2">
    <source>
        <dbReference type="Proteomes" id="UP000199392"/>
    </source>
</evidence>
<dbReference type="RefSeq" id="WP_143015324.1">
    <property type="nucleotide sequence ID" value="NZ_FNCL01000001.1"/>
</dbReference>
<dbReference type="AlphaFoldDB" id="A0A1I6QKX3"/>
<dbReference type="Proteomes" id="UP000199392">
    <property type="component" value="Unassembled WGS sequence"/>
</dbReference>
<proteinExistence type="predicted"/>
<dbReference type="OrthoDB" id="9157247at2"/>
<keyword evidence="2" id="KW-1185">Reference proteome</keyword>
<dbReference type="EMBL" id="FOZW01000002">
    <property type="protein sequence ID" value="SFS53081.1"/>
    <property type="molecule type" value="Genomic_DNA"/>
</dbReference>
<accession>A0A1I6QKX3</accession>